<evidence type="ECO:0000313" key="2">
    <source>
        <dbReference type="Proteomes" id="UP000275069"/>
    </source>
</evidence>
<gene>
    <name evidence="1" type="ORF">D7I44_02325</name>
</gene>
<dbReference type="Proteomes" id="UP000275069">
    <property type="component" value="Chromosome"/>
</dbReference>
<dbReference type="OrthoDB" id="5118571at2"/>
<organism evidence="1 2">
    <name type="scientific">Gryllotalpicola protaetiae</name>
    <dbReference type="NCBI Taxonomy" id="2419771"/>
    <lineage>
        <taxon>Bacteria</taxon>
        <taxon>Bacillati</taxon>
        <taxon>Actinomycetota</taxon>
        <taxon>Actinomycetes</taxon>
        <taxon>Micrococcales</taxon>
        <taxon>Microbacteriaceae</taxon>
        <taxon>Gryllotalpicola</taxon>
    </lineage>
</organism>
<sequence length="92" mass="10456">MSDVPLAYPVPWLFIRDHAPTYGLKNASLETLRHVSFSLVGPGSLPAHFPMTVNAGDTAWLPIEGDDLARSTTLVVRWRRQNDDEYLWRCVF</sequence>
<evidence type="ECO:0000313" key="1">
    <source>
        <dbReference type="EMBL" id="AYG02475.1"/>
    </source>
</evidence>
<protein>
    <submittedName>
        <fullName evidence="1">Uncharacterized protein</fullName>
    </submittedName>
</protein>
<dbReference type="RefSeq" id="WP_120788009.1">
    <property type="nucleotide sequence ID" value="NZ_CP032624.1"/>
</dbReference>
<proteinExistence type="predicted"/>
<reference evidence="1 2" key="1">
    <citation type="submission" date="2018-09" db="EMBL/GenBank/DDBJ databases">
        <title>Genome sequencing of strain 2DFW10M-5.</title>
        <authorList>
            <person name="Heo J."/>
            <person name="Kim S.-J."/>
            <person name="Kwon S.-W."/>
        </authorList>
    </citation>
    <scope>NUCLEOTIDE SEQUENCE [LARGE SCALE GENOMIC DNA]</scope>
    <source>
        <strain evidence="1 2">2DFW10M-5</strain>
    </source>
</reference>
<dbReference type="AlphaFoldDB" id="A0A387BES0"/>
<name>A0A387BES0_9MICO</name>
<dbReference type="EMBL" id="CP032624">
    <property type="protein sequence ID" value="AYG02475.1"/>
    <property type="molecule type" value="Genomic_DNA"/>
</dbReference>
<accession>A0A387BES0</accession>
<dbReference type="KEGG" id="gry:D7I44_02325"/>
<keyword evidence="2" id="KW-1185">Reference proteome</keyword>